<feature type="compositionally biased region" description="Polar residues" evidence="12">
    <location>
        <begin position="240"/>
        <end position="251"/>
    </location>
</feature>
<comment type="similarity">
    <text evidence="2">Belongs to the protease inhibitor I27 (calpastatin) family.</text>
</comment>
<dbReference type="PANTHER" id="PTHR10077">
    <property type="entry name" value="CALPASTATIN"/>
    <property type="match status" value="1"/>
</dbReference>
<dbReference type="RefSeq" id="NP_001118117.1">
    <property type="nucleotide sequence ID" value="NM_001124645.1"/>
</dbReference>
<organism evidence="13">
    <name type="scientific">Oncorhynchus mykiss</name>
    <name type="common">Rainbow trout</name>
    <name type="synonym">Salmo gairdneri</name>
    <dbReference type="NCBI Taxonomy" id="8022"/>
    <lineage>
        <taxon>Eukaryota</taxon>
        <taxon>Metazoa</taxon>
        <taxon>Chordata</taxon>
        <taxon>Craniata</taxon>
        <taxon>Vertebrata</taxon>
        <taxon>Euteleostomi</taxon>
        <taxon>Actinopterygii</taxon>
        <taxon>Neopterygii</taxon>
        <taxon>Teleostei</taxon>
        <taxon>Protacanthopterygii</taxon>
        <taxon>Salmoniformes</taxon>
        <taxon>Salmonidae</taxon>
        <taxon>Salmoninae</taxon>
        <taxon>Oncorhynchus</taxon>
    </lineage>
</organism>
<dbReference type="InterPro" id="IPR026998">
    <property type="entry name" value="Calpastatin"/>
</dbReference>
<dbReference type="GO" id="GO:0010859">
    <property type="term" value="F:calcium-dependent cysteine-type endopeptidase inhibitor activity"/>
    <property type="evidence" value="ECO:0007669"/>
    <property type="project" value="TreeGrafter"/>
</dbReference>
<evidence type="ECO:0000256" key="2">
    <source>
        <dbReference type="ARBA" id="ARBA00009487"/>
    </source>
</evidence>
<keyword evidence="5" id="KW-0597">Phosphoprotein</keyword>
<name>Q49BZ2_ONCMY</name>
<accession>Q49BZ2</accession>
<feature type="region of interest" description="Disordered" evidence="12">
    <location>
        <begin position="1"/>
        <end position="28"/>
    </location>
</feature>
<evidence type="ECO:0000256" key="7">
    <source>
        <dbReference type="ARBA" id="ARBA00022704"/>
    </source>
</evidence>
<evidence type="ECO:0000256" key="4">
    <source>
        <dbReference type="ARBA" id="ARBA00022499"/>
    </source>
</evidence>
<dbReference type="AlphaFoldDB" id="Q49BZ2"/>
<keyword evidence="7" id="KW-0789">Thiol protease inhibitor</keyword>
<feature type="region of interest" description="Disordered" evidence="12">
    <location>
        <begin position="45"/>
        <end position="76"/>
    </location>
</feature>
<feature type="compositionally biased region" description="Low complexity" evidence="12">
    <location>
        <begin position="223"/>
        <end position="239"/>
    </location>
</feature>
<dbReference type="KEGG" id="omy:100136674"/>
<comment type="function">
    <text evidence="1">Specific inhibition of calpain (calcium-dependent cysteine protease). Plays a key role in postmortem tenderization of meat and have been proposed to be involved in muscle protein degradation in living tissue.</text>
</comment>
<dbReference type="GO" id="GO:0005737">
    <property type="term" value="C:cytoplasm"/>
    <property type="evidence" value="ECO:0007669"/>
    <property type="project" value="TreeGrafter"/>
</dbReference>
<evidence type="ECO:0000256" key="3">
    <source>
        <dbReference type="ARBA" id="ARBA00017619"/>
    </source>
</evidence>
<protein>
    <recommendedName>
        <fullName evidence="3">Calpastatin</fullName>
    </recommendedName>
    <alternativeName>
        <fullName evidence="11">Calpain inhibitor</fullName>
    </alternativeName>
</protein>
<dbReference type="InterPro" id="IPR001259">
    <property type="entry name" value="Prot_inh_calpain"/>
</dbReference>
<dbReference type="GeneID" id="100136674"/>
<keyword evidence="4" id="KW-1017">Isopeptide bond</keyword>
<evidence type="ECO:0000256" key="5">
    <source>
        <dbReference type="ARBA" id="ARBA00022553"/>
    </source>
</evidence>
<sequence>MSLDALSALGDTLAAPEPAPEPPKIRPEDIVTEGKLTEMEAVLVGERDDTLPPEYRFTEDKGKDLPPPKIEPSMDSGEALDILSGDFMSSSVAPTVQAPVLCPPARPTQATDDFALDALAGEFVTPAVAPAVKSAANRQLSTGTVDALDALSDTLVNMTPIPEPVPVSVRDIVKEKKIMEEKLIKMGERDVSLPAEYRHTEKDLKAKAEAKTQADVRPKQPSMDDSSALDLLSSDFSSSPCPTATTKQTQPSLESNSKSRSKSKKQQEENPSAKDHLSGKMSSDVVPGSKNKGGKS</sequence>
<feature type="compositionally biased region" description="Basic and acidic residues" evidence="12">
    <location>
        <begin position="265"/>
        <end position="278"/>
    </location>
</feature>
<dbReference type="OrthoDB" id="8926414at2759"/>
<evidence type="ECO:0000256" key="8">
    <source>
        <dbReference type="ARBA" id="ARBA00022737"/>
    </source>
</evidence>
<evidence type="ECO:0000313" key="13">
    <source>
        <dbReference type="EMBL" id="AAY18569.1"/>
    </source>
</evidence>
<dbReference type="PANTHER" id="PTHR10077:SF0">
    <property type="entry name" value="CALPASTATIN"/>
    <property type="match status" value="1"/>
</dbReference>
<evidence type="ECO:0000256" key="9">
    <source>
        <dbReference type="ARBA" id="ARBA00022843"/>
    </source>
</evidence>
<keyword evidence="9" id="KW-0832">Ubl conjugation</keyword>
<feature type="region of interest" description="Disordered" evidence="12">
    <location>
        <begin position="202"/>
        <end position="296"/>
    </location>
</feature>
<keyword evidence="8" id="KW-0677">Repeat</keyword>
<dbReference type="EMBL" id="AY937408">
    <property type="protein sequence ID" value="AAY18569.1"/>
    <property type="molecule type" value="mRNA"/>
</dbReference>
<keyword evidence="10" id="KW-0007">Acetylation</keyword>
<dbReference type="Pfam" id="PF00748">
    <property type="entry name" value="Calpain_inhib"/>
    <property type="match status" value="2"/>
</dbReference>
<feature type="compositionally biased region" description="Basic and acidic residues" evidence="12">
    <location>
        <begin position="45"/>
        <end position="66"/>
    </location>
</feature>
<reference evidence="13" key="1">
    <citation type="journal article" date="2005" name="Comp. Biochem. Physiol. B, Biochem. Mol. Biol.">
        <title>Characterization of calpastatin gene in fish: its potential role in muscle growth and fillet quality.</title>
        <authorList>
            <person name="Salem M."/>
            <person name="Yao J."/>
            <person name="Rexroad C.E."/>
            <person name="Kenney P.B."/>
            <person name="Semmens K."/>
            <person name="Killefer J."/>
            <person name="Nath J."/>
        </authorList>
    </citation>
    <scope>NUCLEOTIDE SEQUENCE</scope>
</reference>
<evidence type="ECO:0000256" key="12">
    <source>
        <dbReference type="SAM" id="MobiDB-lite"/>
    </source>
</evidence>
<evidence type="ECO:0000256" key="1">
    <source>
        <dbReference type="ARBA" id="ARBA00002637"/>
    </source>
</evidence>
<evidence type="ECO:0000256" key="11">
    <source>
        <dbReference type="ARBA" id="ARBA00033013"/>
    </source>
</evidence>
<feature type="compositionally biased region" description="Basic and acidic residues" evidence="12">
    <location>
        <begin position="202"/>
        <end position="218"/>
    </location>
</feature>
<keyword evidence="6" id="KW-0646">Protease inhibitor</keyword>
<evidence type="ECO:0000256" key="10">
    <source>
        <dbReference type="ARBA" id="ARBA00022990"/>
    </source>
</evidence>
<proteinExistence type="evidence at transcript level"/>
<evidence type="ECO:0000256" key="6">
    <source>
        <dbReference type="ARBA" id="ARBA00022690"/>
    </source>
</evidence>